<keyword evidence="7 12" id="KW-0732">Signal</keyword>
<dbReference type="PANTHER" id="PTHR38604:SF1">
    <property type="entry name" value="PERIPLASMIC NITRATE REDUCTASE, ELECTRON TRANSFER SUBUNIT"/>
    <property type="match status" value="1"/>
</dbReference>
<evidence type="ECO:0000256" key="11">
    <source>
        <dbReference type="ARBA" id="ARBA00031832"/>
    </source>
</evidence>
<proteinExistence type="inferred from homology"/>
<feature type="signal peptide" evidence="12">
    <location>
        <begin position="1"/>
        <end position="22"/>
    </location>
</feature>
<dbReference type="OrthoDB" id="13290at2"/>
<dbReference type="STRING" id="1255043.TVNIR_1332"/>
<dbReference type="InterPro" id="IPR036280">
    <property type="entry name" value="Multihaem_cyt_sf"/>
</dbReference>
<feature type="chain" id="PRO_5003940580" description="Periplasmic nitrate reductase, electron transfer subunit" evidence="12">
    <location>
        <begin position="23"/>
        <end position="150"/>
    </location>
</feature>
<evidence type="ECO:0000313" key="14">
    <source>
        <dbReference type="Proteomes" id="UP000010809"/>
    </source>
</evidence>
<evidence type="ECO:0000256" key="9">
    <source>
        <dbReference type="ARBA" id="ARBA00022982"/>
    </source>
</evidence>
<keyword evidence="4" id="KW-0813">Transport</keyword>
<keyword evidence="6" id="KW-0479">Metal-binding</keyword>
<dbReference type="RefSeq" id="WP_015258142.1">
    <property type="nucleotide sequence ID" value="NC_019902.2"/>
</dbReference>
<evidence type="ECO:0000256" key="2">
    <source>
        <dbReference type="ARBA" id="ARBA00007368"/>
    </source>
</evidence>
<name>L0DVJ6_THIND</name>
<dbReference type="KEGG" id="tni:TVNIR_1332"/>
<dbReference type="HOGENOM" id="CLU_103367_0_0_6"/>
<dbReference type="Proteomes" id="UP000010809">
    <property type="component" value="Chromosome"/>
</dbReference>
<evidence type="ECO:0000256" key="3">
    <source>
        <dbReference type="ARBA" id="ARBA00013773"/>
    </source>
</evidence>
<protein>
    <recommendedName>
        <fullName evidence="3">Periplasmic nitrate reductase, electron transfer subunit</fullName>
    </recommendedName>
    <alternativeName>
        <fullName evidence="11">Diheme cytochrome c NapB</fullName>
    </alternativeName>
</protein>
<comment type="subcellular location">
    <subcellularLocation>
        <location evidence="1">Periplasm</location>
    </subcellularLocation>
</comment>
<evidence type="ECO:0000256" key="8">
    <source>
        <dbReference type="ARBA" id="ARBA00022764"/>
    </source>
</evidence>
<dbReference type="PANTHER" id="PTHR38604">
    <property type="entry name" value="PERIPLASMIC NITRATE REDUCTASE, ELECTRON TRANSFER SUBUNIT"/>
    <property type="match status" value="1"/>
</dbReference>
<keyword evidence="8" id="KW-0574">Periplasm</keyword>
<evidence type="ECO:0000256" key="7">
    <source>
        <dbReference type="ARBA" id="ARBA00022729"/>
    </source>
</evidence>
<organism evidence="13 14">
    <name type="scientific">Thioalkalivibrio nitratireducens (strain DSM 14787 / UNIQEM 213 / ALEN2)</name>
    <dbReference type="NCBI Taxonomy" id="1255043"/>
    <lineage>
        <taxon>Bacteria</taxon>
        <taxon>Pseudomonadati</taxon>
        <taxon>Pseudomonadota</taxon>
        <taxon>Gammaproteobacteria</taxon>
        <taxon>Chromatiales</taxon>
        <taxon>Ectothiorhodospiraceae</taxon>
        <taxon>Thioalkalivibrio</taxon>
    </lineage>
</organism>
<dbReference type="EMBL" id="CP003989">
    <property type="protein sequence ID" value="AGA33005.1"/>
    <property type="molecule type" value="Genomic_DNA"/>
</dbReference>
<keyword evidence="10" id="KW-0408">Iron</keyword>
<dbReference type="Gene3D" id="1.10.1130.10">
    <property type="entry name" value="Flavocytochrome C3, Chain A"/>
    <property type="match status" value="1"/>
</dbReference>
<comment type="similarity">
    <text evidence="2">Belongs to the NapB family.</text>
</comment>
<evidence type="ECO:0000256" key="4">
    <source>
        <dbReference type="ARBA" id="ARBA00022448"/>
    </source>
</evidence>
<keyword evidence="14" id="KW-1185">Reference proteome</keyword>
<dbReference type="AlphaFoldDB" id="L0DVJ6"/>
<evidence type="ECO:0000256" key="6">
    <source>
        <dbReference type="ARBA" id="ARBA00022723"/>
    </source>
</evidence>
<gene>
    <name evidence="13" type="ordered locus">TVNIR_1332</name>
</gene>
<evidence type="ECO:0000256" key="12">
    <source>
        <dbReference type="SAM" id="SignalP"/>
    </source>
</evidence>
<dbReference type="Pfam" id="PF03892">
    <property type="entry name" value="NapB"/>
    <property type="match status" value="1"/>
</dbReference>
<dbReference type="InterPro" id="IPR005591">
    <property type="entry name" value="NapB"/>
</dbReference>
<dbReference type="GO" id="GO:0046872">
    <property type="term" value="F:metal ion binding"/>
    <property type="evidence" value="ECO:0007669"/>
    <property type="project" value="UniProtKB-KW"/>
</dbReference>
<evidence type="ECO:0000256" key="1">
    <source>
        <dbReference type="ARBA" id="ARBA00004418"/>
    </source>
</evidence>
<accession>L0DVJ6</accession>
<dbReference type="PATRIC" id="fig|1255043.3.peg.1346"/>
<evidence type="ECO:0000313" key="13">
    <source>
        <dbReference type="EMBL" id="AGA33005.1"/>
    </source>
</evidence>
<dbReference type="GO" id="GO:0009061">
    <property type="term" value="P:anaerobic respiration"/>
    <property type="evidence" value="ECO:0007669"/>
    <property type="project" value="InterPro"/>
</dbReference>
<sequence>MKSRAFIGFAMLALVGFGPTQAGDQTFDPDQMGLSPVSVFEIPAPEAFTYPDTRPGSGETLPRGFPGAPPQVPHRIETYLPITLQSNRCLGCHDDLEMIGQELAADDPTPMPMTHYMEVEGRVVPSGENHVCTHCHVPQADVPPLTGSTF</sequence>
<keyword evidence="9" id="KW-0249">Electron transport</keyword>
<reference evidence="13" key="1">
    <citation type="submission" date="2015-12" db="EMBL/GenBank/DDBJ databases">
        <authorList>
            <person name="Tikhonova T.V."/>
            <person name="Pavlov A.R."/>
            <person name="Beletsky A.V."/>
            <person name="Mardanov A.V."/>
            <person name="Sorokin D.Y."/>
            <person name="Ravin N.V."/>
            <person name="Popov V.O."/>
        </authorList>
    </citation>
    <scope>NUCLEOTIDE SEQUENCE</scope>
    <source>
        <strain evidence="13">DSM 14787</strain>
    </source>
</reference>
<dbReference type="eggNOG" id="COG3043">
    <property type="taxonomic scope" value="Bacteria"/>
</dbReference>
<dbReference type="GO" id="GO:0042597">
    <property type="term" value="C:periplasmic space"/>
    <property type="evidence" value="ECO:0007669"/>
    <property type="project" value="UniProtKB-SubCell"/>
</dbReference>
<keyword evidence="5" id="KW-0349">Heme</keyword>
<evidence type="ECO:0000256" key="10">
    <source>
        <dbReference type="ARBA" id="ARBA00023004"/>
    </source>
</evidence>
<dbReference type="SUPFAM" id="SSF48695">
    <property type="entry name" value="Multiheme cytochromes"/>
    <property type="match status" value="1"/>
</dbReference>
<evidence type="ECO:0000256" key="5">
    <source>
        <dbReference type="ARBA" id="ARBA00022617"/>
    </source>
</evidence>